<feature type="domain" description="SLH" evidence="3">
    <location>
        <begin position="137"/>
        <end position="200"/>
    </location>
</feature>
<dbReference type="PANTHER" id="PTHR43308">
    <property type="entry name" value="OUTER MEMBRANE PROTEIN ALPHA-RELATED"/>
    <property type="match status" value="1"/>
</dbReference>
<dbReference type="PROSITE" id="PS51272">
    <property type="entry name" value="SLH"/>
    <property type="match status" value="2"/>
</dbReference>
<accession>A0AAP3GCG0</accession>
<dbReference type="Proteomes" id="UP001077662">
    <property type="component" value="Unassembled WGS sequence"/>
</dbReference>
<feature type="compositionally biased region" description="Basic and acidic residues" evidence="1">
    <location>
        <begin position="102"/>
        <end position="117"/>
    </location>
</feature>
<dbReference type="EMBL" id="JAPTNE010000039">
    <property type="protein sequence ID" value="MCZ0809597.1"/>
    <property type="molecule type" value="Genomic_DNA"/>
</dbReference>
<keyword evidence="2" id="KW-0732">Signal</keyword>
<feature type="region of interest" description="Disordered" evidence="1">
    <location>
        <begin position="70"/>
        <end position="138"/>
    </location>
</feature>
<protein>
    <submittedName>
        <fullName evidence="4">S-layer homology domain-containing protein</fullName>
    </submittedName>
</protein>
<feature type="chain" id="PRO_5043032446" evidence="2">
    <location>
        <begin position="28"/>
        <end position="320"/>
    </location>
</feature>
<dbReference type="InterPro" id="IPR051465">
    <property type="entry name" value="Cell_Envelope_Struct_Comp"/>
</dbReference>
<comment type="caution">
    <text evidence="4">The sequence shown here is derived from an EMBL/GenBank/DDBJ whole genome shotgun (WGS) entry which is preliminary data.</text>
</comment>
<feature type="compositionally biased region" description="Basic and acidic residues" evidence="1">
    <location>
        <begin position="74"/>
        <end position="84"/>
    </location>
</feature>
<gene>
    <name evidence="4" type="ORF">O0554_22305</name>
</gene>
<evidence type="ECO:0000313" key="4">
    <source>
        <dbReference type="EMBL" id="MCZ0809597.1"/>
    </source>
</evidence>
<evidence type="ECO:0000256" key="1">
    <source>
        <dbReference type="SAM" id="MobiDB-lite"/>
    </source>
</evidence>
<dbReference type="PANTHER" id="PTHR43308:SF5">
    <property type="entry name" value="S-LAYER PROTEIN _ PEPTIDOGLYCAN ENDO-BETA-N-ACETYLGLUCOSAMINIDASE"/>
    <property type="match status" value="1"/>
</dbReference>
<reference evidence="4" key="1">
    <citation type="submission" date="2022-09" db="EMBL/GenBank/DDBJ databases">
        <title>Genome analysis and characterization of larvicidal activity of Brevibacillus strains.</title>
        <authorList>
            <person name="Patrusheva E.V."/>
            <person name="Izotova A.O."/>
            <person name="Toshchakov S.V."/>
            <person name="Sineoky S.P."/>
        </authorList>
    </citation>
    <scope>NUCLEOTIDE SEQUENCE</scope>
    <source>
        <strain evidence="4">VKPM_B-13247</strain>
    </source>
</reference>
<dbReference type="AlphaFoldDB" id="A0AAP3GCG0"/>
<dbReference type="RefSeq" id="WP_258434622.1">
    <property type="nucleotide sequence ID" value="NZ_JANSGW010000039.1"/>
</dbReference>
<organism evidence="4 5">
    <name type="scientific">Brevibacillus laterosporus</name>
    <name type="common">Bacillus laterosporus</name>
    <dbReference type="NCBI Taxonomy" id="1465"/>
    <lineage>
        <taxon>Bacteria</taxon>
        <taxon>Bacillati</taxon>
        <taxon>Bacillota</taxon>
        <taxon>Bacilli</taxon>
        <taxon>Bacillales</taxon>
        <taxon>Paenibacillaceae</taxon>
        <taxon>Brevibacillus</taxon>
    </lineage>
</organism>
<feature type="compositionally biased region" description="Gly residues" evidence="1">
    <location>
        <begin position="92"/>
        <end position="101"/>
    </location>
</feature>
<evidence type="ECO:0000256" key="2">
    <source>
        <dbReference type="SAM" id="SignalP"/>
    </source>
</evidence>
<evidence type="ECO:0000259" key="3">
    <source>
        <dbReference type="PROSITE" id="PS51272"/>
    </source>
</evidence>
<name>A0AAP3GCG0_BRELA</name>
<dbReference type="InterPro" id="IPR001119">
    <property type="entry name" value="SLH_dom"/>
</dbReference>
<feature type="signal peptide" evidence="2">
    <location>
        <begin position="1"/>
        <end position="27"/>
    </location>
</feature>
<evidence type="ECO:0000313" key="5">
    <source>
        <dbReference type="Proteomes" id="UP001077662"/>
    </source>
</evidence>
<feature type="compositionally biased region" description="Polar residues" evidence="1">
    <location>
        <begin position="127"/>
        <end position="136"/>
    </location>
</feature>
<dbReference type="Pfam" id="PF00395">
    <property type="entry name" value="SLH"/>
    <property type="match status" value="3"/>
</dbReference>
<sequence>MKPITKMVLSLSIFSVLASGVLPPAYAADKKEKETVTIPNSKNEYEIVDIDGNKLHVEIKRGDDEIKLVLTKPTPKDPNHEKQIIRIPVKKTGGGSSGGGGKDSKDRDRDKDRDRGNSGKNRLPGTTVVTTPSNPNAGMPIPPDAVNHWALNDMLTLQRLGLLKGYPDGTIKPDKTITRAEYAALLERVLKMAATVPQPGQSSGFTDVRNVDWFFNPVSSLVSRKNINPGYYPKNALLPSTSITREEIALWTAVDVPTSNQTVSFTDENKLKHPGEVKKVASVGLLVGYPDGSYRPIGNTTRAEAASLMVRFLRLKGVIK</sequence>
<proteinExistence type="predicted"/>
<feature type="domain" description="SLH" evidence="3">
    <location>
        <begin position="260"/>
        <end position="320"/>
    </location>
</feature>